<dbReference type="EMBL" id="CAJVQC010179285">
    <property type="protein sequence ID" value="CAG8851975.1"/>
    <property type="molecule type" value="Genomic_DNA"/>
</dbReference>
<feature type="non-terminal residue" evidence="1">
    <location>
        <position position="140"/>
    </location>
</feature>
<proteinExistence type="predicted"/>
<comment type="caution">
    <text evidence="1">The sequence shown here is derived from an EMBL/GenBank/DDBJ whole genome shotgun (WGS) entry which is preliminary data.</text>
</comment>
<organism evidence="1 2">
    <name type="scientific">Racocetra persica</name>
    <dbReference type="NCBI Taxonomy" id="160502"/>
    <lineage>
        <taxon>Eukaryota</taxon>
        <taxon>Fungi</taxon>
        <taxon>Fungi incertae sedis</taxon>
        <taxon>Mucoromycota</taxon>
        <taxon>Glomeromycotina</taxon>
        <taxon>Glomeromycetes</taxon>
        <taxon>Diversisporales</taxon>
        <taxon>Gigasporaceae</taxon>
        <taxon>Racocetra</taxon>
    </lineage>
</organism>
<gene>
    <name evidence="1" type="ORF">RPERSI_LOCUS36833</name>
</gene>
<name>A0ACA9T040_9GLOM</name>
<keyword evidence="2" id="KW-1185">Reference proteome</keyword>
<evidence type="ECO:0000313" key="2">
    <source>
        <dbReference type="Proteomes" id="UP000789920"/>
    </source>
</evidence>
<accession>A0ACA9T040</accession>
<reference evidence="1" key="1">
    <citation type="submission" date="2021-06" db="EMBL/GenBank/DDBJ databases">
        <authorList>
            <person name="Kallberg Y."/>
            <person name="Tangrot J."/>
            <person name="Rosling A."/>
        </authorList>
    </citation>
    <scope>NUCLEOTIDE SEQUENCE</scope>
    <source>
        <strain evidence="1">MA461A</strain>
    </source>
</reference>
<protein>
    <submittedName>
        <fullName evidence="1">21951_t:CDS:1</fullName>
    </submittedName>
</protein>
<sequence length="140" mass="16285">EELVFCQRFRSQTGVKSEQIADNDILPYLSTGLTAERVANAYSFFNPQQRILVKEIINKQAIFAGRTYDLKTDNGLKKAQAAKLFLHDFHSQKGTKFEIDDKRILDYQEDEKFLTKFGLIMAKEKLMSERVDETTIERKK</sequence>
<feature type="non-terminal residue" evidence="1">
    <location>
        <position position="1"/>
    </location>
</feature>
<dbReference type="Proteomes" id="UP000789920">
    <property type="component" value="Unassembled WGS sequence"/>
</dbReference>
<evidence type="ECO:0000313" key="1">
    <source>
        <dbReference type="EMBL" id="CAG8851975.1"/>
    </source>
</evidence>